<dbReference type="SUPFAM" id="SSF55931">
    <property type="entry name" value="Glutamine synthetase/guanido kinase"/>
    <property type="match status" value="1"/>
</dbReference>
<evidence type="ECO:0000256" key="9">
    <source>
        <dbReference type="ARBA" id="ARBA00047380"/>
    </source>
</evidence>
<proteinExistence type="inferred from homology"/>
<dbReference type="NCBIfam" id="NF004015">
    <property type="entry name" value="PRK05477.1-5"/>
    <property type="match status" value="1"/>
</dbReference>
<keyword evidence="6 11" id="KW-0067">ATP-binding</keyword>
<feature type="domain" description="Asn/Gln amidotransferase" evidence="12">
    <location>
        <begin position="342"/>
        <end position="487"/>
    </location>
</feature>
<dbReference type="InterPro" id="IPR003789">
    <property type="entry name" value="Asn/Gln_tRNA_amidoTrase-B-like"/>
</dbReference>
<comment type="function">
    <text evidence="8 11">Allows the formation of correctly charged Asn-tRNA(Asn) or Gln-tRNA(Gln) through the transamidation of misacylated Asp-tRNA(Asn) or Glu-tRNA(Gln) in organisms which lack either or both of asparaginyl-tRNA or glutaminyl-tRNA synthetases. The reaction takes place in the presence of glutamine and ATP through an activated phospho-Asp-tRNA(Asn) or phospho-Glu-tRNA(Gln).</text>
</comment>
<dbReference type="InterPro" id="IPR014746">
    <property type="entry name" value="Gln_synth/guanido_kin_cat_dom"/>
</dbReference>
<dbReference type="Pfam" id="PF02934">
    <property type="entry name" value="GatB_N"/>
    <property type="match status" value="1"/>
</dbReference>
<dbReference type="InterPro" id="IPR004413">
    <property type="entry name" value="GatB"/>
</dbReference>
<comment type="catalytic activity">
    <reaction evidence="10 11">
        <text>L-glutamyl-tRNA(Gln) + L-glutamine + ATP + H2O = L-glutaminyl-tRNA(Gln) + L-glutamate + ADP + phosphate + H(+)</text>
        <dbReference type="Rhea" id="RHEA:17521"/>
        <dbReference type="Rhea" id="RHEA-COMP:9681"/>
        <dbReference type="Rhea" id="RHEA-COMP:9684"/>
        <dbReference type="ChEBI" id="CHEBI:15377"/>
        <dbReference type="ChEBI" id="CHEBI:15378"/>
        <dbReference type="ChEBI" id="CHEBI:29985"/>
        <dbReference type="ChEBI" id="CHEBI:30616"/>
        <dbReference type="ChEBI" id="CHEBI:43474"/>
        <dbReference type="ChEBI" id="CHEBI:58359"/>
        <dbReference type="ChEBI" id="CHEBI:78520"/>
        <dbReference type="ChEBI" id="CHEBI:78521"/>
        <dbReference type="ChEBI" id="CHEBI:456216"/>
    </reaction>
</comment>
<dbReference type="Gene3D" id="1.10.150.380">
    <property type="entry name" value="GatB domain, N-terminal subdomain"/>
    <property type="match status" value="1"/>
</dbReference>
<keyword evidence="5 11" id="KW-0547">Nucleotide-binding</keyword>
<dbReference type="Gene3D" id="1.10.10.410">
    <property type="match status" value="1"/>
</dbReference>
<evidence type="ECO:0000313" key="14">
    <source>
        <dbReference type="Proteomes" id="UP001055167"/>
    </source>
</evidence>
<sequence length="490" mass="52957">MNAPQNPKKLITGGLGDWEVVIGMEIHAQVTSRSKLFSGAPTAFGAEPNNNVSLVDAAMPGMLPVINRECVAQAVRTGLGLKAAINHRSVFDRKNYFYPDLPQGYQISQYKSPIVGEGEVTVDLPDGESIRVGIERLHLEQDAGKSLHDQHPSLSFVDLNRSGVALMEIVSRPDLRSSEEARAYVTKLRTILRYLGTCDGDMEKGSLRADVNVSVRRPGGPLGTRCEIKNVNSIRFIGQAIEAEARRQIAIIEDGGRIDQETRLFDPGKGETRSMRSKEEAHDYRYFPDPDLLPLEFDQAYVDALAAGLPELPDAKKARFIADFGLSAYDATVLVAERAAADYFEAVARGRDGKAAANWVINELFGRLNKEGRGIEDTPVSADQLGAIIDLIGDATISGKIAKDVFEIVWSEGGDPRALVESRGLRQVTDTGAIEAAVDAIIAANPDKVAQAKAKPTLLGWFVGQTMKATGGKANPAAVNALLRAKLGIE</sequence>
<dbReference type="HAMAP" id="MF_00121">
    <property type="entry name" value="GatB"/>
    <property type="match status" value="1"/>
</dbReference>
<reference evidence="13" key="1">
    <citation type="journal article" date="2021" name="Front. Microbiol.">
        <title>Comprehensive Comparative Genomics and Phenotyping of Methylobacterium Species.</title>
        <authorList>
            <person name="Alessa O."/>
            <person name="Ogura Y."/>
            <person name="Fujitani Y."/>
            <person name="Takami H."/>
            <person name="Hayashi T."/>
            <person name="Sahin N."/>
            <person name="Tani A."/>
        </authorList>
    </citation>
    <scope>NUCLEOTIDE SEQUENCE</scope>
    <source>
        <strain evidence="13">KCTC 52305</strain>
    </source>
</reference>
<keyword evidence="4 11" id="KW-0436">Ligase</keyword>
<organism evidence="13 14">
    <name type="scientific">Methylobacterium crusticola</name>
    <dbReference type="NCBI Taxonomy" id="1697972"/>
    <lineage>
        <taxon>Bacteria</taxon>
        <taxon>Pseudomonadati</taxon>
        <taxon>Pseudomonadota</taxon>
        <taxon>Alphaproteobacteria</taxon>
        <taxon>Hyphomicrobiales</taxon>
        <taxon>Methylobacteriaceae</taxon>
        <taxon>Methylobacterium</taxon>
    </lineage>
</organism>
<keyword evidence="14" id="KW-1185">Reference proteome</keyword>
<dbReference type="NCBIfam" id="TIGR00133">
    <property type="entry name" value="gatB"/>
    <property type="match status" value="1"/>
</dbReference>
<evidence type="ECO:0000256" key="1">
    <source>
        <dbReference type="ARBA" id="ARBA00005306"/>
    </source>
</evidence>
<evidence type="ECO:0000256" key="3">
    <source>
        <dbReference type="ARBA" id="ARBA00016923"/>
    </source>
</evidence>
<dbReference type="InterPro" id="IPR006075">
    <property type="entry name" value="Asn/Gln-tRNA_Trfase_suB/E_cat"/>
</dbReference>
<dbReference type="Proteomes" id="UP001055167">
    <property type="component" value="Unassembled WGS sequence"/>
</dbReference>
<evidence type="ECO:0000256" key="4">
    <source>
        <dbReference type="ARBA" id="ARBA00022598"/>
    </source>
</evidence>
<keyword evidence="7 11" id="KW-0648">Protein biosynthesis</keyword>
<evidence type="ECO:0000256" key="10">
    <source>
        <dbReference type="ARBA" id="ARBA00047913"/>
    </source>
</evidence>
<dbReference type="InterPro" id="IPR023168">
    <property type="entry name" value="GatB_Yqey_C_2"/>
</dbReference>
<evidence type="ECO:0000256" key="7">
    <source>
        <dbReference type="ARBA" id="ARBA00022917"/>
    </source>
</evidence>
<dbReference type="NCBIfam" id="NF004012">
    <property type="entry name" value="PRK05477.1-2"/>
    <property type="match status" value="1"/>
</dbReference>
<dbReference type="PANTHER" id="PTHR11659:SF0">
    <property type="entry name" value="GLUTAMYL-TRNA(GLN) AMIDOTRANSFERASE SUBUNIT B, MITOCHONDRIAL"/>
    <property type="match status" value="1"/>
</dbReference>
<dbReference type="EC" id="6.3.5.-" evidence="11"/>
<dbReference type="EMBL" id="BPQH01000027">
    <property type="protein sequence ID" value="GJD53258.1"/>
    <property type="molecule type" value="Genomic_DNA"/>
</dbReference>
<evidence type="ECO:0000259" key="12">
    <source>
        <dbReference type="SMART" id="SM00845"/>
    </source>
</evidence>
<dbReference type="InterPro" id="IPR017959">
    <property type="entry name" value="Asn/Gln-tRNA_amidoTrfase_suB/E"/>
</dbReference>
<evidence type="ECO:0000256" key="8">
    <source>
        <dbReference type="ARBA" id="ARBA00024799"/>
    </source>
</evidence>
<dbReference type="RefSeq" id="WP_128562865.1">
    <property type="nucleotide sequence ID" value="NZ_BPQH01000027.1"/>
</dbReference>
<comment type="similarity">
    <text evidence="1 11">Belongs to the GatB/GatE family. GatB subfamily.</text>
</comment>
<evidence type="ECO:0000256" key="6">
    <source>
        <dbReference type="ARBA" id="ARBA00022840"/>
    </source>
</evidence>
<dbReference type="InterPro" id="IPR042114">
    <property type="entry name" value="GatB_C_1"/>
</dbReference>
<dbReference type="SMART" id="SM00845">
    <property type="entry name" value="GatB_Yqey"/>
    <property type="match status" value="1"/>
</dbReference>
<evidence type="ECO:0000313" key="13">
    <source>
        <dbReference type="EMBL" id="GJD53258.1"/>
    </source>
</evidence>
<comment type="caution">
    <text evidence="13">The sequence shown here is derived from an EMBL/GenBank/DDBJ whole genome shotgun (WGS) entry which is preliminary data.</text>
</comment>
<dbReference type="NCBIfam" id="NF004014">
    <property type="entry name" value="PRK05477.1-4"/>
    <property type="match status" value="1"/>
</dbReference>
<gene>
    <name evidence="11 13" type="primary">gatB</name>
    <name evidence="13" type="ORF">OPKNFCMD_6031</name>
</gene>
<name>A0ABQ4R6D0_9HYPH</name>
<protein>
    <recommendedName>
        <fullName evidence="3 11">Aspartyl/glutamyl-tRNA(Asn/Gln) amidotransferase subunit B</fullName>
        <shortName evidence="11">Asp/Glu-ADT subunit B</shortName>
        <ecNumber evidence="11">6.3.5.-</ecNumber>
    </recommendedName>
</protein>
<reference evidence="13" key="2">
    <citation type="submission" date="2021-08" db="EMBL/GenBank/DDBJ databases">
        <authorList>
            <person name="Tani A."/>
            <person name="Ola A."/>
            <person name="Ogura Y."/>
            <person name="Katsura K."/>
            <person name="Hayashi T."/>
        </authorList>
    </citation>
    <scope>NUCLEOTIDE SEQUENCE</scope>
    <source>
        <strain evidence="13">KCTC 52305</strain>
    </source>
</reference>
<accession>A0ABQ4R6D0</accession>
<dbReference type="InterPro" id="IPR017958">
    <property type="entry name" value="Gln-tRNA_amidoTrfase_suB_CS"/>
</dbReference>
<dbReference type="PANTHER" id="PTHR11659">
    <property type="entry name" value="GLUTAMYL-TRNA GLN AMIDOTRANSFERASE SUBUNIT B MITOCHONDRIAL AND PROKARYOTIC PET112-RELATED"/>
    <property type="match status" value="1"/>
</dbReference>
<dbReference type="Pfam" id="PF02637">
    <property type="entry name" value="GatB_Yqey"/>
    <property type="match status" value="1"/>
</dbReference>
<dbReference type="SUPFAM" id="SSF89095">
    <property type="entry name" value="GatB/YqeY motif"/>
    <property type="match status" value="1"/>
</dbReference>
<evidence type="ECO:0000256" key="11">
    <source>
        <dbReference type="HAMAP-Rule" id="MF_00121"/>
    </source>
</evidence>
<dbReference type="PROSITE" id="PS01234">
    <property type="entry name" value="GATB"/>
    <property type="match status" value="1"/>
</dbReference>
<dbReference type="InterPro" id="IPR018027">
    <property type="entry name" value="Asn/Gln_amidotransferase"/>
</dbReference>
<evidence type="ECO:0000256" key="2">
    <source>
        <dbReference type="ARBA" id="ARBA00011123"/>
    </source>
</evidence>
<evidence type="ECO:0000256" key="5">
    <source>
        <dbReference type="ARBA" id="ARBA00022741"/>
    </source>
</evidence>
<comment type="subunit">
    <text evidence="2 11">Heterotrimer of A, B and C subunits.</text>
</comment>
<comment type="catalytic activity">
    <reaction evidence="9 11">
        <text>L-aspartyl-tRNA(Asn) + L-glutamine + ATP + H2O = L-asparaginyl-tRNA(Asn) + L-glutamate + ADP + phosphate + 2 H(+)</text>
        <dbReference type="Rhea" id="RHEA:14513"/>
        <dbReference type="Rhea" id="RHEA-COMP:9674"/>
        <dbReference type="Rhea" id="RHEA-COMP:9677"/>
        <dbReference type="ChEBI" id="CHEBI:15377"/>
        <dbReference type="ChEBI" id="CHEBI:15378"/>
        <dbReference type="ChEBI" id="CHEBI:29985"/>
        <dbReference type="ChEBI" id="CHEBI:30616"/>
        <dbReference type="ChEBI" id="CHEBI:43474"/>
        <dbReference type="ChEBI" id="CHEBI:58359"/>
        <dbReference type="ChEBI" id="CHEBI:78515"/>
        <dbReference type="ChEBI" id="CHEBI:78516"/>
        <dbReference type="ChEBI" id="CHEBI:456216"/>
    </reaction>
</comment>